<proteinExistence type="predicted"/>
<dbReference type="AlphaFoldDB" id="A0A9P5PG16"/>
<gene>
    <name evidence="1" type="ORF">BDP27DRAFT_1427633</name>
</gene>
<accession>A0A9P5PG16</accession>
<dbReference type="Proteomes" id="UP000772434">
    <property type="component" value="Unassembled WGS sequence"/>
</dbReference>
<keyword evidence="2" id="KW-1185">Reference proteome</keyword>
<reference evidence="1" key="1">
    <citation type="submission" date="2020-11" db="EMBL/GenBank/DDBJ databases">
        <authorList>
            <consortium name="DOE Joint Genome Institute"/>
            <person name="Ahrendt S."/>
            <person name="Riley R."/>
            <person name="Andreopoulos W."/>
            <person name="Labutti K."/>
            <person name="Pangilinan J."/>
            <person name="Ruiz-Duenas F.J."/>
            <person name="Barrasa J.M."/>
            <person name="Sanchez-Garcia M."/>
            <person name="Camarero S."/>
            <person name="Miyauchi S."/>
            <person name="Serrano A."/>
            <person name="Linde D."/>
            <person name="Babiker R."/>
            <person name="Drula E."/>
            <person name="Ayuso-Fernandez I."/>
            <person name="Pacheco R."/>
            <person name="Padilla G."/>
            <person name="Ferreira P."/>
            <person name="Barriuso J."/>
            <person name="Kellner H."/>
            <person name="Castanera R."/>
            <person name="Alfaro M."/>
            <person name="Ramirez L."/>
            <person name="Pisabarro A.G."/>
            <person name="Kuo A."/>
            <person name="Tritt A."/>
            <person name="Lipzen A."/>
            <person name="He G."/>
            <person name="Yan M."/>
            <person name="Ng V."/>
            <person name="Cullen D."/>
            <person name="Martin F."/>
            <person name="Rosso M.-N."/>
            <person name="Henrissat B."/>
            <person name="Hibbett D."/>
            <person name="Martinez A.T."/>
            <person name="Grigoriev I.V."/>
        </authorList>
    </citation>
    <scope>NUCLEOTIDE SEQUENCE</scope>
    <source>
        <strain evidence="1">AH 40177</strain>
    </source>
</reference>
<sequence length="290" mass="32331">MDTPTILSSLASPLGSVRSSLVRLLPVGLQALSAVKEEDHRVSAAIQISILQELATVLISGLEMASGEDSQHYEYIQLCFMHYSTTSSRPLFSRHNEDSRQSHLLLVFPADSGFSPGSPPSFNCFPAPRLHRQYSSTSVAFLSFAACSMSEPPRRALLRTLRVDERPNYNEQSDTSSHFRLVMSTIFHISRRRKLPQFRSYGPLFNTDSSFTSSLFWFKQLTTFTEQAVCCTCDRVTSSANASQRIINFRKSIVEAVPKGLSKAKLCSVLSDGSERRLIPSVPTSSEMLY</sequence>
<evidence type="ECO:0000313" key="1">
    <source>
        <dbReference type="EMBL" id="KAF9062728.1"/>
    </source>
</evidence>
<comment type="caution">
    <text evidence="1">The sequence shown here is derived from an EMBL/GenBank/DDBJ whole genome shotgun (WGS) entry which is preliminary data.</text>
</comment>
<evidence type="ECO:0000313" key="2">
    <source>
        <dbReference type="Proteomes" id="UP000772434"/>
    </source>
</evidence>
<dbReference type="EMBL" id="JADNRY010000164">
    <property type="protein sequence ID" value="KAF9062728.1"/>
    <property type="molecule type" value="Genomic_DNA"/>
</dbReference>
<protein>
    <submittedName>
        <fullName evidence="1">Uncharacterized protein</fullName>
    </submittedName>
</protein>
<name>A0A9P5PG16_9AGAR</name>
<organism evidence="1 2">
    <name type="scientific">Rhodocollybia butyracea</name>
    <dbReference type="NCBI Taxonomy" id="206335"/>
    <lineage>
        <taxon>Eukaryota</taxon>
        <taxon>Fungi</taxon>
        <taxon>Dikarya</taxon>
        <taxon>Basidiomycota</taxon>
        <taxon>Agaricomycotina</taxon>
        <taxon>Agaricomycetes</taxon>
        <taxon>Agaricomycetidae</taxon>
        <taxon>Agaricales</taxon>
        <taxon>Marasmiineae</taxon>
        <taxon>Omphalotaceae</taxon>
        <taxon>Rhodocollybia</taxon>
    </lineage>
</organism>